<keyword evidence="1" id="KW-0863">Zinc-finger</keyword>
<keyword evidence="1" id="KW-0479">Metal-binding</keyword>
<evidence type="ECO:0000259" key="2">
    <source>
        <dbReference type="PROSITE" id="PS50966"/>
    </source>
</evidence>
<dbReference type="Proteomes" id="UP000053372">
    <property type="component" value="Unassembled WGS sequence"/>
</dbReference>
<dbReference type="PROSITE" id="PS50966">
    <property type="entry name" value="ZF_SWIM"/>
    <property type="match status" value="1"/>
</dbReference>
<evidence type="ECO:0000313" key="4">
    <source>
        <dbReference type="Proteomes" id="UP000053372"/>
    </source>
</evidence>
<evidence type="ECO:0000256" key="1">
    <source>
        <dbReference type="PROSITE-ProRule" id="PRU00325"/>
    </source>
</evidence>
<dbReference type="PANTHER" id="PTHR22619:SF1">
    <property type="entry name" value="ZINC FINGER SWIM DOMAIN-CONTAINING PROTEIN 8"/>
    <property type="match status" value="1"/>
</dbReference>
<comment type="caution">
    <text evidence="3">The sequence shown here is derived from an EMBL/GenBank/DDBJ whole genome shotgun (WGS) entry which is preliminary data.</text>
</comment>
<proteinExistence type="predicted"/>
<dbReference type="InterPro" id="IPR038422">
    <property type="entry name" value="Cut8/Sts1_sf"/>
</dbReference>
<sequence length="592" mass="67647">MSIPKLSEAVIRDRANAKSFQRGEDYYQVGAVISLTLRGDLLQSEVEAREIGTYAVRVKFDRNGIHFADCNCAYNFDGWCKHIVATMLMCVRHPESIQKRPTLEKLLDSLDHLQTQKLVQDLVQEHPHLIEDIDQHVSLITQTVTPQKSVAAKPIRQALDTAPLRRQVRNILHDAVRYWEDGYEDDPIREELLSLVQTAVEFCNHGDAHNALAFLRAITSTCVDNWEDVEQYGADNEEIVEELNDAWCEAILSVELTPKEKTDLQLNLEGWQDEWNADFNLALEALRQGWDYPPLLEVLEGNITNLGAWEAEPPDYADDLALVRLKILERQQCYQEYLYLAEAEGQTQEYLTMLARLGRVEEATKAAQAQMTLMEEAYALARTLKMQGASQEALEIAQMGLKLPGHSRYELGTWTSDLAEELGNLEVALTSRKTAFAASPSFIDYQTIQDLAGDNWKIVKQDLLEILRTYLGWNKESAKVDIFLHEGLVDDAINTVTDLSSYHAELIHRVMRTAIKENPDWVIANARKRAEKIMNAGKSEYYKFAVDWLEQARNAYLESRRKADWSNYKESLIQQHVRKRKLMGLFKQAGMG</sequence>
<dbReference type="GO" id="GO:0008270">
    <property type="term" value="F:zinc ion binding"/>
    <property type="evidence" value="ECO:0007669"/>
    <property type="project" value="UniProtKB-KW"/>
</dbReference>
<dbReference type="EMBL" id="LMTZ01000084">
    <property type="protein sequence ID" value="KST67880.1"/>
    <property type="molecule type" value="Genomic_DNA"/>
</dbReference>
<keyword evidence="4" id="KW-1185">Reference proteome</keyword>
<dbReference type="GO" id="GO:0031462">
    <property type="term" value="C:Cul2-RING ubiquitin ligase complex"/>
    <property type="evidence" value="ECO:0007669"/>
    <property type="project" value="TreeGrafter"/>
</dbReference>
<dbReference type="PANTHER" id="PTHR22619">
    <property type="entry name" value="ZINC FINGER SWIM DOMAIN CONTAINING PROTEIN 4, 5, 6"/>
    <property type="match status" value="1"/>
</dbReference>
<dbReference type="Gene3D" id="1.20.58.1590">
    <property type="entry name" value="Tethering factor for nuclear proteasome Cut8/Sts1"/>
    <property type="match status" value="1"/>
</dbReference>
<dbReference type="InterPro" id="IPR007527">
    <property type="entry name" value="Znf_SWIM"/>
</dbReference>
<dbReference type="AlphaFoldDB" id="A0A0V7ZTP6"/>
<reference evidence="3 4" key="1">
    <citation type="journal article" date="2015" name="Genome Announc.">
        <title>Draft Genome of the Euendolithic (true boring) Cyanobacterium Mastigocoleus testarum strain BC008.</title>
        <authorList>
            <person name="Guida B.S."/>
            <person name="Garcia-Pichel F."/>
        </authorList>
    </citation>
    <scope>NUCLEOTIDE SEQUENCE [LARGE SCALE GENOMIC DNA]</scope>
    <source>
        <strain evidence="3 4">BC008</strain>
    </source>
</reference>
<protein>
    <recommendedName>
        <fullName evidence="2">SWIM-type domain-containing protein</fullName>
    </recommendedName>
</protein>
<evidence type="ECO:0000313" key="3">
    <source>
        <dbReference type="EMBL" id="KST67880.1"/>
    </source>
</evidence>
<name>A0A0V7ZTP6_9CYAN</name>
<feature type="domain" description="SWIM-type" evidence="2">
    <location>
        <begin position="54"/>
        <end position="91"/>
    </location>
</feature>
<dbReference type="RefSeq" id="WP_027846953.1">
    <property type="nucleotide sequence ID" value="NZ_LMTZ01000084.1"/>
</dbReference>
<organism evidence="3 4">
    <name type="scientific">Mastigocoleus testarum BC008</name>
    <dbReference type="NCBI Taxonomy" id="371196"/>
    <lineage>
        <taxon>Bacteria</taxon>
        <taxon>Bacillati</taxon>
        <taxon>Cyanobacteriota</taxon>
        <taxon>Cyanophyceae</taxon>
        <taxon>Nostocales</taxon>
        <taxon>Hapalosiphonaceae</taxon>
        <taxon>Mastigocoleus</taxon>
    </lineage>
</organism>
<keyword evidence="1" id="KW-0862">Zinc</keyword>
<gene>
    <name evidence="3" type="ORF">BC008_31340</name>
</gene>
<dbReference type="OrthoDB" id="7593573at2"/>
<accession>A0A0V7ZTP6</accession>